<organism evidence="1 2">
    <name type="scientific">Candidatus Sulfomarinibacter kjeldsenii</name>
    <dbReference type="NCBI Taxonomy" id="2885994"/>
    <lineage>
        <taxon>Bacteria</taxon>
        <taxon>Pseudomonadati</taxon>
        <taxon>Acidobacteriota</taxon>
        <taxon>Thermoanaerobaculia</taxon>
        <taxon>Thermoanaerobaculales</taxon>
        <taxon>Candidatus Sulfomarinibacteraceae</taxon>
        <taxon>Candidatus Sulfomarinibacter</taxon>
    </lineage>
</organism>
<evidence type="ECO:0000313" key="1">
    <source>
        <dbReference type="EMBL" id="MBD3870572.1"/>
    </source>
</evidence>
<dbReference type="EMBL" id="JACXWA010000069">
    <property type="protein sequence ID" value="MBD3870572.1"/>
    <property type="molecule type" value="Genomic_DNA"/>
</dbReference>
<proteinExistence type="predicted"/>
<protein>
    <submittedName>
        <fullName evidence="1">Uncharacterized protein</fullName>
    </submittedName>
</protein>
<reference evidence="1 2" key="1">
    <citation type="submission" date="2020-08" db="EMBL/GenBank/DDBJ databases">
        <title>Acidobacteriota in marine sediments use diverse sulfur dissimilation pathways.</title>
        <authorList>
            <person name="Wasmund K."/>
        </authorList>
    </citation>
    <scope>NUCLEOTIDE SEQUENCE [LARGE SCALE GENOMIC DNA]</scope>
    <source>
        <strain evidence="1">MAG AM3-A</strain>
    </source>
</reference>
<sequence>MTVDPEACDVLNRVDSNTSREATLAGREVSGTRAIGSSEHQSSEARANMYRFFSAVYLSPIDEDLLRRLVDDVFLDELSTLFGEQAVA</sequence>
<dbReference type="AlphaFoldDB" id="A0A8J7CEN5"/>
<name>A0A8J7CEN5_9BACT</name>
<comment type="caution">
    <text evidence="1">The sequence shown here is derived from an EMBL/GenBank/DDBJ whole genome shotgun (WGS) entry which is preliminary data.</text>
</comment>
<evidence type="ECO:0000313" key="2">
    <source>
        <dbReference type="Proteomes" id="UP000598633"/>
    </source>
</evidence>
<accession>A0A8J7CEN5</accession>
<feature type="non-terminal residue" evidence="1">
    <location>
        <position position="88"/>
    </location>
</feature>
<dbReference type="Proteomes" id="UP000598633">
    <property type="component" value="Unassembled WGS sequence"/>
</dbReference>
<gene>
    <name evidence="1" type="ORF">IFJ97_04360</name>
</gene>